<dbReference type="InterPro" id="IPR036271">
    <property type="entry name" value="Tet_transcr_reg_TetR-rel_C_sf"/>
</dbReference>
<evidence type="ECO:0000313" key="8">
    <source>
        <dbReference type="Proteomes" id="UP000461162"/>
    </source>
</evidence>
<evidence type="ECO:0000256" key="3">
    <source>
        <dbReference type="ARBA" id="ARBA00023163"/>
    </source>
</evidence>
<dbReference type="GO" id="GO:0003700">
    <property type="term" value="F:DNA-binding transcription factor activity"/>
    <property type="evidence" value="ECO:0007669"/>
    <property type="project" value="TreeGrafter"/>
</dbReference>
<keyword evidence="2 4" id="KW-0238">DNA-binding</keyword>
<evidence type="ECO:0000256" key="4">
    <source>
        <dbReference type="PROSITE-ProRule" id="PRU00335"/>
    </source>
</evidence>
<dbReference type="Pfam" id="PF00440">
    <property type="entry name" value="TetR_N"/>
    <property type="match status" value="1"/>
</dbReference>
<proteinExistence type="predicted"/>
<name>A0A7K1KP43_9BACT</name>
<keyword evidence="1" id="KW-0805">Transcription regulation</keyword>
<dbReference type="SUPFAM" id="SSF46689">
    <property type="entry name" value="Homeodomain-like"/>
    <property type="match status" value="1"/>
</dbReference>
<reference evidence="7 8" key="1">
    <citation type="submission" date="2019-11" db="EMBL/GenBank/DDBJ databases">
        <title>Pseudodesulfovibrio alkaliphilus, sp. nov., an alkaliphilic sulfate-reducing bacteria from mud volcano of Taman peninsula, Russia.</title>
        <authorList>
            <person name="Frolova A."/>
            <person name="Merkel A.Y."/>
            <person name="Slobodkin A.I."/>
        </authorList>
    </citation>
    <scope>NUCLEOTIDE SEQUENCE [LARGE SCALE GENOMIC DNA]</scope>
    <source>
        <strain evidence="7 8">F-1</strain>
    </source>
</reference>
<dbReference type="GO" id="GO:0000976">
    <property type="term" value="F:transcription cis-regulatory region binding"/>
    <property type="evidence" value="ECO:0007669"/>
    <property type="project" value="TreeGrafter"/>
</dbReference>
<accession>A0A7K1KP43</accession>
<gene>
    <name evidence="7" type="ORF">GKC30_09420</name>
</gene>
<feature type="domain" description="HTH tetR-type" evidence="6">
    <location>
        <begin position="1"/>
        <end position="61"/>
    </location>
</feature>
<feature type="region of interest" description="Disordered" evidence="5">
    <location>
        <begin position="192"/>
        <end position="217"/>
    </location>
</feature>
<dbReference type="Gene3D" id="1.10.357.10">
    <property type="entry name" value="Tetracycline Repressor, domain 2"/>
    <property type="match status" value="1"/>
</dbReference>
<dbReference type="InterPro" id="IPR050109">
    <property type="entry name" value="HTH-type_TetR-like_transc_reg"/>
</dbReference>
<evidence type="ECO:0000256" key="5">
    <source>
        <dbReference type="SAM" id="MobiDB-lite"/>
    </source>
</evidence>
<dbReference type="SUPFAM" id="SSF48498">
    <property type="entry name" value="Tetracyclin repressor-like, C-terminal domain"/>
    <property type="match status" value="1"/>
</dbReference>
<feature type="DNA-binding region" description="H-T-H motif" evidence="4">
    <location>
        <begin position="24"/>
        <end position="43"/>
    </location>
</feature>
<dbReference type="PROSITE" id="PS50977">
    <property type="entry name" value="HTH_TETR_2"/>
    <property type="match status" value="1"/>
</dbReference>
<dbReference type="AlphaFoldDB" id="A0A7K1KP43"/>
<dbReference type="InterPro" id="IPR023772">
    <property type="entry name" value="DNA-bd_HTH_TetR-type_CS"/>
</dbReference>
<dbReference type="PRINTS" id="PR00455">
    <property type="entry name" value="HTHTETR"/>
</dbReference>
<evidence type="ECO:0000256" key="1">
    <source>
        <dbReference type="ARBA" id="ARBA00023015"/>
    </source>
</evidence>
<keyword evidence="3" id="KW-0804">Transcription</keyword>
<dbReference type="PANTHER" id="PTHR30055:SF234">
    <property type="entry name" value="HTH-TYPE TRANSCRIPTIONAL REGULATOR BETI"/>
    <property type="match status" value="1"/>
</dbReference>
<dbReference type="Proteomes" id="UP000461162">
    <property type="component" value="Unassembled WGS sequence"/>
</dbReference>
<keyword evidence="8" id="KW-1185">Reference proteome</keyword>
<comment type="caution">
    <text evidence="7">The sequence shown here is derived from an EMBL/GenBank/DDBJ whole genome shotgun (WGS) entry which is preliminary data.</text>
</comment>
<dbReference type="PANTHER" id="PTHR30055">
    <property type="entry name" value="HTH-TYPE TRANSCRIPTIONAL REGULATOR RUTR"/>
    <property type="match status" value="1"/>
</dbReference>
<dbReference type="InterPro" id="IPR009057">
    <property type="entry name" value="Homeodomain-like_sf"/>
</dbReference>
<dbReference type="PROSITE" id="PS01081">
    <property type="entry name" value="HTH_TETR_1"/>
    <property type="match status" value="1"/>
</dbReference>
<dbReference type="Gene3D" id="1.10.10.60">
    <property type="entry name" value="Homeodomain-like"/>
    <property type="match status" value="1"/>
</dbReference>
<evidence type="ECO:0000313" key="7">
    <source>
        <dbReference type="EMBL" id="MUM77853.1"/>
    </source>
</evidence>
<protein>
    <submittedName>
        <fullName evidence="7">TetR family transcriptional regulator</fullName>
    </submittedName>
</protein>
<dbReference type="InterPro" id="IPR001647">
    <property type="entry name" value="HTH_TetR"/>
</dbReference>
<dbReference type="RefSeq" id="WP_155934415.1">
    <property type="nucleotide sequence ID" value="NZ_WODC01000005.1"/>
</dbReference>
<dbReference type="EMBL" id="WODC01000005">
    <property type="protein sequence ID" value="MUM77853.1"/>
    <property type="molecule type" value="Genomic_DNA"/>
</dbReference>
<sequence length="217" mass="23897">MTKKEAILRAAQEAFGQQGFSATTVKDVAERAQVSFGLVSHYFGNKQSLFLAAGFDMADRLYVRLEEAVGGGRSGLACVENYMTTYLDFTQRHRNRFPILLRCSPFSHMEPSVDVTKVAAKFRHFIDVLARCVSRGMADGSIRPLPVEDTALIIYGNIIGSVRTSLLTPFGSEGLCEETIRHVIRSLQAENAETADDTMPGTARVLMDSHPNTPQHA</sequence>
<evidence type="ECO:0000256" key="2">
    <source>
        <dbReference type="ARBA" id="ARBA00023125"/>
    </source>
</evidence>
<evidence type="ECO:0000259" key="6">
    <source>
        <dbReference type="PROSITE" id="PS50977"/>
    </source>
</evidence>
<organism evidence="7 8">
    <name type="scientific">Pseudodesulfovibrio alkaliphilus</name>
    <dbReference type="NCBI Taxonomy" id="2661613"/>
    <lineage>
        <taxon>Bacteria</taxon>
        <taxon>Pseudomonadati</taxon>
        <taxon>Thermodesulfobacteriota</taxon>
        <taxon>Desulfovibrionia</taxon>
        <taxon>Desulfovibrionales</taxon>
        <taxon>Desulfovibrionaceae</taxon>
    </lineage>
</organism>